<protein>
    <submittedName>
        <fullName evidence="2">Uncharacterized protein</fullName>
    </submittedName>
</protein>
<feature type="compositionally biased region" description="Polar residues" evidence="1">
    <location>
        <begin position="163"/>
        <end position="172"/>
    </location>
</feature>
<dbReference type="EMBL" id="QKYT01000115">
    <property type="protein sequence ID" value="RIA92873.1"/>
    <property type="molecule type" value="Genomic_DNA"/>
</dbReference>
<gene>
    <name evidence="2" type="ORF">C1645_874451</name>
</gene>
<dbReference type="InterPro" id="IPR027417">
    <property type="entry name" value="P-loop_NTPase"/>
</dbReference>
<organism evidence="2 3">
    <name type="scientific">Glomus cerebriforme</name>
    <dbReference type="NCBI Taxonomy" id="658196"/>
    <lineage>
        <taxon>Eukaryota</taxon>
        <taxon>Fungi</taxon>
        <taxon>Fungi incertae sedis</taxon>
        <taxon>Mucoromycota</taxon>
        <taxon>Glomeromycotina</taxon>
        <taxon>Glomeromycetes</taxon>
        <taxon>Glomerales</taxon>
        <taxon>Glomeraceae</taxon>
        <taxon>Glomus</taxon>
    </lineage>
</organism>
<evidence type="ECO:0000313" key="2">
    <source>
        <dbReference type="EMBL" id="RIA92873.1"/>
    </source>
</evidence>
<feature type="region of interest" description="Disordered" evidence="1">
    <location>
        <begin position="151"/>
        <end position="175"/>
    </location>
</feature>
<evidence type="ECO:0000256" key="1">
    <source>
        <dbReference type="SAM" id="MobiDB-lite"/>
    </source>
</evidence>
<dbReference type="Proteomes" id="UP000265703">
    <property type="component" value="Unassembled WGS sequence"/>
</dbReference>
<keyword evidence="3" id="KW-1185">Reference proteome</keyword>
<sequence>MSRCIQKTMETSFNFYILQSNSHELLTVDIYKDNKDKTKYVEFDFNNSKIHLKSLKVKHLGDYVRKKFNISDINKLKLWKLNGFKYKNIREQNISTEEDIVEKLNGEEMEFDEPFNTYFQVELDKLDSDKDYESTNRTRDSANLGYVPRREGNLGGTLLRPDQLTSNTNEGISLTDKDTSKRPVVVKSLIDDLLDKRIILVRAPPYSGKTALTQLIEDFLVNSAEYSNYRIIRFSTLWGNDVGKLSDWKNFGEAWEKILGVNWVKWRGECQEIRSILIIDEVQKIYQRSYQLGESKPMDIDVDIDSKNITAGHFWETVKRGLQGSNDIYIIMFGAYGYNSIPGVLSTPVEIPEFNSKKSEETVILEQMWQKEFYRIGKRLLNGYFMSCDVGATFASNGYLDFYVDEPFNWAIEILREGRCMAKHAKKFDESTGIYKEITLYAKSIAIVDIRSESIKHAFKG</sequence>
<comment type="caution">
    <text evidence="2">The sequence shown here is derived from an EMBL/GenBank/DDBJ whole genome shotgun (WGS) entry which is preliminary data.</text>
</comment>
<proteinExistence type="predicted"/>
<dbReference type="STRING" id="658196.A0A397T3X5"/>
<name>A0A397T3X5_9GLOM</name>
<accession>A0A397T3X5</accession>
<reference evidence="2 3" key="1">
    <citation type="submission" date="2018-06" db="EMBL/GenBank/DDBJ databases">
        <title>Comparative genomics reveals the genomic features of Rhizophagus irregularis, R. cerebriforme, R. diaphanum and Gigaspora rosea, and their symbiotic lifestyle signature.</title>
        <authorList>
            <person name="Morin E."/>
            <person name="San Clemente H."/>
            <person name="Chen E.C.H."/>
            <person name="De La Providencia I."/>
            <person name="Hainaut M."/>
            <person name="Kuo A."/>
            <person name="Kohler A."/>
            <person name="Murat C."/>
            <person name="Tang N."/>
            <person name="Roy S."/>
            <person name="Loubradou J."/>
            <person name="Henrissat B."/>
            <person name="Grigoriev I.V."/>
            <person name="Corradi N."/>
            <person name="Roux C."/>
            <person name="Martin F.M."/>
        </authorList>
    </citation>
    <scope>NUCLEOTIDE SEQUENCE [LARGE SCALE GENOMIC DNA]</scope>
    <source>
        <strain evidence="2 3">DAOM 227022</strain>
    </source>
</reference>
<evidence type="ECO:0000313" key="3">
    <source>
        <dbReference type="Proteomes" id="UP000265703"/>
    </source>
</evidence>
<dbReference type="AlphaFoldDB" id="A0A397T3X5"/>
<dbReference type="OrthoDB" id="2377646at2759"/>
<dbReference type="SUPFAM" id="SSF52540">
    <property type="entry name" value="P-loop containing nucleoside triphosphate hydrolases"/>
    <property type="match status" value="1"/>
</dbReference>